<sequence length="114" mass="13480">MRKVLRCFGFIKSLIFSKIFAHKILYQFQSHNQFKTRTPEKSWVTQETQTKNPYAKSKFPLHPANNQKLSSNKAVFHYNRDFILQFTHANSSKVVAFVINERGGKTKIMKELKW</sequence>
<gene>
    <name evidence="1" type="ordered locus">HMU04710</name>
</gene>
<dbReference type="Proteomes" id="UP000001522">
    <property type="component" value="Chromosome"/>
</dbReference>
<dbReference type="HOGENOM" id="CLU_2117635_0_0_7"/>
<evidence type="ECO:0000313" key="1">
    <source>
        <dbReference type="EMBL" id="CBG39732.1"/>
    </source>
</evidence>
<reference evidence="1 2" key="1">
    <citation type="journal article" date="2010" name="BMC Genomics">
        <title>Comparative genomics and proteomics of Helicobacter mustelae, an ulcerogenic and carcinogenic gastric pathogen.</title>
        <authorList>
            <person name="O'Toole P.W."/>
            <person name="Snelling W.J."/>
            <person name="Canchaya C."/>
            <person name="Forde B.M."/>
            <person name="Hardie K.R."/>
            <person name="Josenhans C."/>
            <person name="Graham R.L.J."/>
            <person name="McMullan G."/>
            <person name="Parkhill J."/>
            <person name="Belda E."/>
            <person name="Bentley S.D."/>
        </authorList>
    </citation>
    <scope>NUCLEOTIDE SEQUENCE [LARGE SCALE GENOMIC DNA]</scope>
    <source>
        <strain evidence="2">ATCC 43772 / LMG 18044 / NCTC 12198 / 12198</strain>
    </source>
</reference>
<protein>
    <submittedName>
        <fullName evidence="1">Uncharacterized protein</fullName>
    </submittedName>
</protein>
<proteinExistence type="predicted"/>
<dbReference type="EMBL" id="FN555004">
    <property type="protein sequence ID" value="CBG39732.1"/>
    <property type="molecule type" value="Genomic_DNA"/>
</dbReference>
<name>D3UGW0_HELM1</name>
<dbReference type="AlphaFoldDB" id="D3UGW0"/>
<organism evidence="1 2">
    <name type="scientific">Helicobacter mustelae (strain ATCC 43772 / CCUG 25715 / CIP 103759 / LMG 18044 / NCTC 12198 / R85-136P)</name>
    <name type="common">Campylobacter mustelae</name>
    <dbReference type="NCBI Taxonomy" id="679897"/>
    <lineage>
        <taxon>Bacteria</taxon>
        <taxon>Pseudomonadati</taxon>
        <taxon>Campylobacterota</taxon>
        <taxon>Epsilonproteobacteria</taxon>
        <taxon>Campylobacterales</taxon>
        <taxon>Helicobacteraceae</taxon>
        <taxon>Helicobacter</taxon>
    </lineage>
</organism>
<dbReference type="STRING" id="679897.HMU04710"/>
<accession>D3UGW0</accession>
<keyword evidence="2" id="KW-1185">Reference proteome</keyword>
<evidence type="ECO:0000313" key="2">
    <source>
        <dbReference type="Proteomes" id="UP000001522"/>
    </source>
</evidence>
<dbReference type="KEGG" id="hms:HMU04710"/>